<protein>
    <submittedName>
        <fullName evidence="2">Uncharacterized protein</fullName>
    </submittedName>
</protein>
<dbReference type="AlphaFoldDB" id="A0A179BDT2"/>
<organism evidence="2">
    <name type="scientific">Rhizobium leguminosarum</name>
    <dbReference type="NCBI Taxonomy" id="384"/>
    <lineage>
        <taxon>Bacteria</taxon>
        <taxon>Pseudomonadati</taxon>
        <taxon>Pseudomonadota</taxon>
        <taxon>Alphaproteobacteria</taxon>
        <taxon>Hyphomicrobiales</taxon>
        <taxon>Rhizobiaceae</taxon>
        <taxon>Rhizobium/Agrobacterium group</taxon>
        <taxon>Rhizobium</taxon>
    </lineage>
</organism>
<comment type="caution">
    <text evidence="2">The sequence shown here is derived from an EMBL/GenBank/DDBJ whole genome shotgun (WGS) entry which is preliminary data.</text>
</comment>
<evidence type="ECO:0000256" key="1">
    <source>
        <dbReference type="SAM" id="MobiDB-lite"/>
    </source>
</evidence>
<sequence length="110" mass="11400">MMSSENRSHFSASCADGTPDRQSDQTLVFPFRNAVASGSDLLQPFENPDVGAVDLIALTPSMTCSPAMPSYPICPISTASSSAFVATIDARPVSTKQALVRLAGFGATSG</sequence>
<dbReference type="EMBL" id="LWBS01000439">
    <property type="protein sequence ID" value="OAP89174.1"/>
    <property type="molecule type" value="Genomic_DNA"/>
</dbReference>
<accession>A0A179BDT2</accession>
<gene>
    <name evidence="2" type="ORF">A4U53_06895</name>
</gene>
<proteinExistence type="predicted"/>
<evidence type="ECO:0000313" key="2">
    <source>
        <dbReference type="EMBL" id="OAP89174.1"/>
    </source>
</evidence>
<feature type="region of interest" description="Disordered" evidence="1">
    <location>
        <begin position="1"/>
        <end position="24"/>
    </location>
</feature>
<name>A0A179BDT2_RHILE</name>
<reference evidence="2" key="1">
    <citation type="submission" date="2016-04" db="EMBL/GenBank/DDBJ databases">
        <title>Fast-growing isolate from the root nodules of Vavilovia formosa.</title>
        <authorList>
            <person name="Kimeklis A."/>
            <person name="Safronova V."/>
            <person name="Belimov A."/>
            <person name="Andronov E."/>
        </authorList>
    </citation>
    <scope>NUCLEOTIDE SEQUENCE [LARGE SCALE GENOMIC DNA]</scope>
    <source>
        <strain evidence="2">Vaf-46</strain>
    </source>
</reference>
<feature type="compositionally biased region" description="Polar residues" evidence="1">
    <location>
        <begin position="1"/>
        <end position="11"/>
    </location>
</feature>